<evidence type="ECO:0000256" key="6">
    <source>
        <dbReference type="ARBA" id="ARBA00023136"/>
    </source>
</evidence>
<evidence type="ECO:0000313" key="10">
    <source>
        <dbReference type="EMBL" id="TWA70197.1"/>
    </source>
</evidence>
<evidence type="ECO:0000256" key="5">
    <source>
        <dbReference type="ARBA" id="ARBA00022967"/>
    </source>
</evidence>
<dbReference type="SMART" id="SM00382">
    <property type="entry name" value="AAA"/>
    <property type="match status" value="1"/>
</dbReference>
<dbReference type="InterPro" id="IPR050093">
    <property type="entry name" value="ABC_SmlMolc_Importer"/>
</dbReference>
<dbReference type="PANTHER" id="PTHR42781">
    <property type="entry name" value="SPERMIDINE/PUTRESCINE IMPORT ATP-BINDING PROTEIN POTA"/>
    <property type="match status" value="1"/>
</dbReference>
<dbReference type="PROSITE" id="PS50893">
    <property type="entry name" value="ABC_TRANSPORTER_2"/>
    <property type="match status" value="1"/>
</dbReference>
<dbReference type="Proteomes" id="UP000316083">
    <property type="component" value="Unassembled WGS sequence"/>
</dbReference>
<dbReference type="InterPro" id="IPR005893">
    <property type="entry name" value="PotA-like"/>
</dbReference>
<comment type="caution">
    <text evidence="10">The sequence shown here is derived from an EMBL/GenBank/DDBJ whole genome shotgun (WGS) entry which is preliminary data.</text>
</comment>
<dbReference type="Pfam" id="PF00005">
    <property type="entry name" value="ABC_tran"/>
    <property type="match status" value="1"/>
</dbReference>
<dbReference type="Gene3D" id="2.40.50.100">
    <property type="match status" value="1"/>
</dbReference>
<dbReference type="FunFam" id="3.40.50.300:FF:000042">
    <property type="entry name" value="Maltose/maltodextrin ABC transporter, ATP-binding protein"/>
    <property type="match status" value="1"/>
</dbReference>
<keyword evidence="6 7" id="KW-0472">Membrane</keyword>
<dbReference type="InterPro" id="IPR003593">
    <property type="entry name" value="AAA+_ATPase"/>
</dbReference>
<evidence type="ECO:0000313" key="11">
    <source>
        <dbReference type="Proteomes" id="UP000316083"/>
    </source>
</evidence>
<dbReference type="EMBL" id="VITF01000004">
    <property type="protein sequence ID" value="TWA70197.1"/>
    <property type="molecule type" value="Genomic_DNA"/>
</dbReference>
<comment type="similarity">
    <text evidence="7">Belongs to the ABC transporter superfamily. Spermidine/putrescine importer (TC 3.A.1.11.1) family.</text>
</comment>
<proteinExistence type="inferred from homology"/>
<dbReference type="InterPro" id="IPR008995">
    <property type="entry name" value="Mo/tungstate-bd_C_term_dom"/>
</dbReference>
<gene>
    <name evidence="7" type="primary">potA</name>
    <name evidence="10" type="ORF">FBZ82_104357</name>
</gene>
<protein>
    <recommendedName>
        <fullName evidence="7">Spermidine/putrescine import ATP-binding protein PotA</fullName>
        <ecNumber evidence="7">7.6.2.11</ecNumber>
    </recommendedName>
</protein>
<dbReference type="SUPFAM" id="SSF50331">
    <property type="entry name" value="MOP-like"/>
    <property type="match status" value="1"/>
</dbReference>
<organism evidence="10 11">
    <name type="scientific">Azospirillum brasilense</name>
    <dbReference type="NCBI Taxonomy" id="192"/>
    <lineage>
        <taxon>Bacteria</taxon>
        <taxon>Pseudomonadati</taxon>
        <taxon>Pseudomonadota</taxon>
        <taxon>Alphaproteobacteria</taxon>
        <taxon>Rhodospirillales</taxon>
        <taxon>Azospirillaceae</taxon>
        <taxon>Azospirillum</taxon>
    </lineage>
</organism>
<dbReference type="InterPro" id="IPR027417">
    <property type="entry name" value="P-loop_NTPase"/>
</dbReference>
<evidence type="ECO:0000256" key="1">
    <source>
        <dbReference type="ARBA" id="ARBA00022448"/>
    </source>
</evidence>
<evidence type="ECO:0000256" key="8">
    <source>
        <dbReference type="SAM" id="SignalP"/>
    </source>
</evidence>
<comment type="catalytic activity">
    <reaction evidence="7">
        <text>ATP + H2O + polyamine-[polyamine-binding protein]Side 1 = ADP + phosphate + polyamineSide 2 + [polyamine-binding protein]Side 1.</text>
        <dbReference type="EC" id="7.6.2.11"/>
    </reaction>
</comment>
<dbReference type="Pfam" id="PF08402">
    <property type="entry name" value="TOBE_2"/>
    <property type="match status" value="1"/>
</dbReference>
<keyword evidence="5 7" id="KW-1278">Translocase</keyword>
<sequence>MISLPASAAPMPAPMPAAASAATVAVAPAAAMVELRGITKRYGRFEALQRIDLSIAKGEFVTLLGPSGSGKTTLLNLIAGMIVPSSGQIVIDGRDATGLPTNRRGLGMVFQNYALMPHMTVFENIAFPLQVRGLPKSEIKRKVADVLGLIQLGHVADRRPRELSGGQQQRVSLARCIVYNPALILMDEPLGALDKKLREQMQLEIKRLHAELGITMLYVTHDQDEALTMSDRIVLMNSGRIEQEGPPDALYFKPKTVFSAEFIGSSNLIPGEVEAVENGIVTLRTGLGRFPVPAPDRPVSTGESAVLLVRPENMELSDRADPTSVAGRIEDSILLGGVVRHFVRCTDGSTVIVQELNQPGRAGAHRDGVVRARWNAEHGRLLPSPPAR</sequence>
<dbReference type="PANTHER" id="PTHR42781:SF4">
    <property type="entry name" value="SPERMIDINE_PUTRESCINE IMPORT ATP-BINDING PROTEIN POTA"/>
    <property type="match status" value="1"/>
</dbReference>
<feature type="domain" description="ABC transporter" evidence="9">
    <location>
        <begin position="33"/>
        <end position="263"/>
    </location>
</feature>
<comment type="function">
    <text evidence="7">Part of the ABC transporter complex PotABCD involved in spermidine/putrescine import. Responsible for energy coupling to the transport system.</text>
</comment>
<accession>A0A560BC21</accession>
<keyword evidence="2 7" id="KW-1003">Cell membrane</keyword>
<dbReference type="InterPro" id="IPR013611">
    <property type="entry name" value="Transp-assoc_OB_typ2"/>
</dbReference>
<evidence type="ECO:0000259" key="9">
    <source>
        <dbReference type="PROSITE" id="PS50893"/>
    </source>
</evidence>
<dbReference type="Gene3D" id="3.40.50.300">
    <property type="entry name" value="P-loop containing nucleotide triphosphate hydrolases"/>
    <property type="match status" value="1"/>
</dbReference>
<dbReference type="GO" id="GO:0005524">
    <property type="term" value="F:ATP binding"/>
    <property type="evidence" value="ECO:0007669"/>
    <property type="project" value="UniProtKB-KW"/>
</dbReference>
<evidence type="ECO:0000256" key="2">
    <source>
        <dbReference type="ARBA" id="ARBA00022475"/>
    </source>
</evidence>
<evidence type="ECO:0000256" key="3">
    <source>
        <dbReference type="ARBA" id="ARBA00022741"/>
    </source>
</evidence>
<keyword evidence="3 7" id="KW-0547">Nucleotide-binding</keyword>
<reference evidence="10 11" key="1">
    <citation type="submission" date="2019-06" db="EMBL/GenBank/DDBJ databases">
        <title>Genomic Encyclopedia of Type Strains, Phase IV (KMG-V): Genome sequencing to study the core and pangenomes of soil and plant-associated prokaryotes.</title>
        <authorList>
            <person name="Whitman W."/>
        </authorList>
    </citation>
    <scope>NUCLEOTIDE SEQUENCE [LARGE SCALE GENOMIC DNA]</scope>
    <source>
        <strain evidence="10 11">BR 11796</strain>
    </source>
</reference>
<dbReference type="GO" id="GO:0015417">
    <property type="term" value="F:ABC-type polyamine transporter activity"/>
    <property type="evidence" value="ECO:0007669"/>
    <property type="project" value="UniProtKB-EC"/>
</dbReference>
<dbReference type="GO" id="GO:0043190">
    <property type="term" value="C:ATP-binding cassette (ABC) transporter complex"/>
    <property type="evidence" value="ECO:0007669"/>
    <property type="project" value="InterPro"/>
</dbReference>
<feature type="chain" id="PRO_5022003239" description="Spermidine/putrescine import ATP-binding protein PotA" evidence="8">
    <location>
        <begin position="22"/>
        <end position="388"/>
    </location>
</feature>
<comment type="subunit">
    <text evidence="7">The complex is composed of two ATP-binding proteins (PotA), two transmembrane proteins (PotB and PotC) and a solute-binding protein (PotD).</text>
</comment>
<keyword evidence="1 7" id="KW-0813">Transport</keyword>
<dbReference type="GO" id="GO:0016887">
    <property type="term" value="F:ATP hydrolysis activity"/>
    <property type="evidence" value="ECO:0007669"/>
    <property type="project" value="InterPro"/>
</dbReference>
<dbReference type="NCBIfam" id="TIGR01187">
    <property type="entry name" value="potA"/>
    <property type="match status" value="1"/>
</dbReference>
<evidence type="ECO:0000256" key="7">
    <source>
        <dbReference type="RuleBase" id="RU364083"/>
    </source>
</evidence>
<feature type="signal peptide" evidence="8">
    <location>
        <begin position="1"/>
        <end position="21"/>
    </location>
</feature>
<dbReference type="InterPro" id="IPR003439">
    <property type="entry name" value="ABC_transporter-like_ATP-bd"/>
</dbReference>
<dbReference type="SUPFAM" id="SSF52540">
    <property type="entry name" value="P-loop containing nucleoside triphosphate hydrolases"/>
    <property type="match status" value="1"/>
</dbReference>
<keyword evidence="8" id="KW-0732">Signal</keyword>
<dbReference type="AlphaFoldDB" id="A0A560BC21"/>
<dbReference type="EC" id="7.6.2.11" evidence="7"/>
<dbReference type="InterPro" id="IPR017871">
    <property type="entry name" value="ABC_transporter-like_CS"/>
</dbReference>
<dbReference type="PROSITE" id="PS00211">
    <property type="entry name" value="ABC_TRANSPORTER_1"/>
    <property type="match status" value="1"/>
</dbReference>
<keyword evidence="4 7" id="KW-0067">ATP-binding</keyword>
<evidence type="ECO:0000256" key="4">
    <source>
        <dbReference type="ARBA" id="ARBA00022840"/>
    </source>
</evidence>
<name>A0A560BC21_AZOBR</name>